<reference evidence="18 19" key="1">
    <citation type="submission" date="2024-09" db="EMBL/GenBank/DDBJ databases">
        <title>Chromosome-scale assembly of Riccia fluitans.</title>
        <authorList>
            <person name="Paukszto L."/>
            <person name="Sawicki J."/>
            <person name="Karawczyk K."/>
            <person name="Piernik-Szablinska J."/>
            <person name="Szczecinska M."/>
            <person name="Mazdziarz M."/>
        </authorList>
    </citation>
    <scope>NUCLEOTIDE SEQUENCE [LARGE SCALE GENOMIC DNA]</scope>
    <source>
        <strain evidence="18">Rf_01</strain>
        <tissue evidence="18">Aerial parts of the thallus</tissue>
    </source>
</reference>
<dbReference type="InterPro" id="IPR011947">
    <property type="entry name" value="FCP1_euk"/>
</dbReference>
<evidence type="ECO:0000256" key="12">
    <source>
        <dbReference type="ARBA" id="ARBA00048336"/>
    </source>
</evidence>
<dbReference type="SMART" id="SM00577">
    <property type="entry name" value="CPDc"/>
    <property type="match status" value="1"/>
</dbReference>
<keyword evidence="9" id="KW-0804">Transcription</keyword>
<dbReference type="InterPro" id="IPR004274">
    <property type="entry name" value="FCP1_dom"/>
</dbReference>
<dbReference type="InterPro" id="IPR023214">
    <property type="entry name" value="HAD_sf"/>
</dbReference>
<comment type="function">
    <text evidence="14">This promotes the activity of RNA polymerase II.</text>
</comment>
<evidence type="ECO:0000256" key="1">
    <source>
        <dbReference type="ARBA" id="ARBA00001936"/>
    </source>
</evidence>
<dbReference type="InterPro" id="IPR001357">
    <property type="entry name" value="BRCT_dom"/>
</dbReference>
<feature type="region of interest" description="Disordered" evidence="15">
    <location>
        <begin position="1"/>
        <end position="131"/>
    </location>
</feature>
<evidence type="ECO:0000259" key="16">
    <source>
        <dbReference type="PROSITE" id="PS50172"/>
    </source>
</evidence>
<comment type="caution">
    <text evidence="18">The sequence shown here is derived from an EMBL/GenBank/DDBJ whole genome shotgun (WGS) entry which is preliminary data.</text>
</comment>
<dbReference type="GO" id="GO:0046872">
    <property type="term" value="F:metal ion binding"/>
    <property type="evidence" value="ECO:0007669"/>
    <property type="project" value="UniProtKB-KW"/>
</dbReference>
<evidence type="ECO:0000259" key="17">
    <source>
        <dbReference type="PROSITE" id="PS50969"/>
    </source>
</evidence>
<dbReference type="GO" id="GO:0008420">
    <property type="term" value="F:RNA polymerase II CTD heptapeptide repeat phosphatase activity"/>
    <property type="evidence" value="ECO:0007669"/>
    <property type="project" value="UniProtKB-UniRule"/>
</dbReference>
<dbReference type="Pfam" id="PF03031">
    <property type="entry name" value="NIF"/>
    <property type="match status" value="1"/>
</dbReference>
<evidence type="ECO:0000256" key="5">
    <source>
        <dbReference type="ARBA" id="ARBA00022723"/>
    </source>
</evidence>
<evidence type="ECO:0000256" key="11">
    <source>
        <dbReference type="ARBA" id="ARBA00047761"/>
    </source>
</evidence>
<keyword evidence="10 14" id="KW-0539">Nucleus</keyword>
<keyword evidence="7" id="KW-0694">RNA-binding</keyword>
<dbReference type="Pfam" id="PF00533">
    <property type="entry name" value="BRCT"/>
    <property type="match status" value="1"/>
</dbReference>
<evidence type="ECO:0000256" key="4">
    <source>
        <dbReference type="ARBA" id="ARBA00022491"/>
    </source>
</evidence>
<dbReference type="EMBL" id="JBHFFA010000001">
    <property type="protein sequence ID" value="KAL2651125.1"/>
    <property type="molecule type" value="Genomic_DNA"/>
</dbReference>
<dbReference type="AlphaFoldDB" id="A0ABD1ZJM4"/>
<keyword evidence="8" id="KW-0805">Transcription regulation</keyword>
<evidence type="ECO:0000313" key="19">
    <source>
        <dbReference type="Proteomes" id="UP001605036"/>
    </source>
</evidence>
<dbReference type="CDD" id="cd07521">
    <property type="entry name" value="HAD_FCP1-like"/>
    <property type="match status" value="1"/>
</dbReference>
<evidence type="ECO:0000256" key="2">
    <source>
        <dbReference type="ARBA" id="ARBA00001946"/>
    </source>
</evidence>
<feature type="compositionally biased region" description="Acidic residues" evidence="15">
    <location>
        <begin position="49"/>
        <end position="86"/>
    </location>
</feature>
<dbReference type="EC" id="3.1.3.16" evidence="14"/>
<evidence type="ECO:0000256" key="3">
    <source>
        <dbReference type="ARBA" id="ARBA00004123"/>
    </source>
</evidence>
<dbReference type="SUPFAM" id="SSF52113">
    <property type="entry name" value="BRCT domain"/>
    <property type="match status" value="1"/>
</dbReference>
<name>A0ABD1ZJM4_9MARC</name>
<dbReference type="GO" id="GO:0005634">
    <property type="term" value="C:nucleus"/>
    <property type="evidence" value="ECO:0007669"/>
    <property type="project" value="UniProtKB-SubCell"/>
</dbReference>
<evidence type="ECO:0000256" key="7">
    <source>
        <dbReference type="ARBA" id="ARBA00022884"/>
    </source>
</evidence>
<keyword evidence="5" id="KW-0479">Metal-binding</keyword>
<dbReference type="InterPro" id="IPR039189">
    <property type="entry name" value="Fcp1"/>
</dbReference>
<feature type="region of interest" description="Disordered" evidence="15">
    <location>
        <begin position="554"/>
        <end position="583"/>
    </location>
</feature>
<comment type="cofactor">
    <cofactor evidence="1">
        <name>Mn(2+)</name>
        <dbReference type="ChEBI" id="CHEBI:29035"/>
    </cofactor>
</comment>
<dbReference type="InterPro" id="IPR036412">
    <property type="entry name" value="HAD-like_sf"/>
</dbReference>
<dbReference type="InterPro" id="IPR036420">
    <property type="entry name" value="BRCT_dom_sf"/>
</dbReference>
<dbReference type="GO" id="GO:0009651">
    <property type="term" value="P:response to salt stress"/>
    <property type="evidence" value="ECO:0007669"/>
    <property type="project" value="UniProtKB-ARBA"/>
</dbReference>
<dbReference type="PANTHER" id="PTHR23081">
    <property type="entry name" value="RNA POLYMERASE II CTD PHOSPHATASE"/>
    <property type="match status" value="1"/>
</dbReference>
<comment type="catalytic activity">
    <reaction evidence="12 14">
        <text>O-phospho-L-threonyl-[protein] + H2O = L-threonyl-[protein] + phosphate</text>
        <dbReference type="Rhea" id="RHEA:47004"/>
        <dbReference type="Rhea" id="RHEA-COMP:11060"/>
        <dbReference type="Rhea" id="RHEA-COMP:11605"/>
        <dbReference type="ChEBI" id="CHEBI:15377"/>
        <dbReference type="ChEBI" id="CHEBI:30013"/>
        <dbReference type="ChEBI" id="CHEBI:43474"/>
        <dbReference type="ChEBI" id="CHEBI:61977"/>
        <dbReference type="EC" id="3.1.3.16"/>
    </reaction>
</comment>
<comment type="cofactor">
    <cofactor evidence="2">
        <name>Mg(2+)</name>
        <dbReference type="ChEBI" id="CHEBI:18420"/>
    </cofactor>
</comment>
<feature type="domain" description="FCP1 homology" evidence="17">
    <location>
        <begin position="190"/>
        <end position="386"/>
    </location>
</feature>
<comment type="subunit">
    <text evidence="13">Interacts with RAP74.</text>
</comment>
<proteinExistence type="predicted"/>
<evidence type="ECO:0000256" key="15">
    <source>
        <dbReference type="SAM" id="MobiDB-lite"/>
    </source>
</evidence>
<dbReference type="PROSITE" id="PS50969">
    <property type="entry name" value="FCP1"/>
    <property type="match status" value="1"/>
</dbReference>
<dbReference type="NCBIfam" id="TIGR02250">
    <property type="entry name" value="FCP1_euk"/>
    <property type="match status" value="1"/>
</dbReference>
<evidence type="ECO:0000256" key="10">
    <source>
        <dbReference type="ARBA" id="ARBA00023242"/>
    </source>
</evidence>
<keyword evidence="19" id="KW-1185">Reference proteome</keyword>
<comment type="catalytic activity">
    <reaction evidence="11 14">
        <text>O-phospho-L-seryl-[protein] + H2O = L-seryl-[protein] + phosphate</text>
        <dbReference type="Rhea" id="RHEA:20629"/>
        <dbReference type="Rhea" id="RHEA-COMP:9863"/>
        <dbReference type="Rhea" id="RHEA-COMP:11604"/>
        <dbReference type="ChEBI" id="CHEBI:15377"/>
        <dbReference type="ChEBI" id="CHEBI:29999"/>
        <dbReference type="ChEBI" id="CHEBI:43474"/>
        <dbReference type="ChEBI" id="CHEBI:83421"/>
        <dbReference type="EC" id="3.1.3.16"/>
    </reaction>
</comment>
<dbReference type="Proteomes" id="UP001605036">
    <property type="component" value="Unassembled WGS sequence"/>
</dbReference>
<feature type="domain" description="BRCT" evidence="16">
    <location>
        <begin position="434"/>
        <end position="527"/>
    </location>
</feature>
<dbReference type="SUPFAM" id="SSF56784">
    <property type="entry name" value="HAD-like"/>
    <property type="match status" value="1"/>
</dbReference>
<dbReference type="Gene3D" id="3.40.50.1000">
    <property type="entry name" value="HAD superfamily/HAD-like"/>
    <property type="match status" value="1"/>
</dbReference>
<accession>A0ABD1ZJM4</accession>
<evidence type="ECO:0000256" key="13">
    <source>
        <dbReference type="ARBA" id="ARBA00063107"/>
    </source>
</evidence>
<feature type="compositionally biased region" description="Low complexity" evidence="15">
    <location>
        <begin position="1"/>
        <end position="17"/>
    </location>
</feature>
<protein>
    <recommendedName>
        <fullName evidence="14">RNA polymerase II C-terminal domain phosphatase-like</fullName>
        <ecNumber evidence="14">3.1.3.16</ecNumber>
    </recommendedName>
</protein>
<evidence type="ECO:0000256" key="6">
    <source>
        <dbReference type="ARBA" id="ARBA00022801"/>
    </source>
</evidence>
<dbReference type="PANTHER" id="PTHR23081:SF36">
    <property type="entry name" value="RNA POLYMERASE II SUBUNIT A C-TERMINAL DOMAIN PHOSPHATASE"/>
    <property type="match status" value="1"/>
</dbReference>
<evidence type="ECO:0000256" key="8">
    <source>
        <dbReference type="ARBA" id="ARBA00023015"/>
    </source>
</evidence>
<organism evidence="18 19">
    <name type="scientific">Riccia fluitans</name>
    <dbReference type="NCBI Taxonomy" id="41844"/>
    <lineage>
        <taxon>Eukaryota</taxon>
        <taxon>Viridiplantae</taxon>
        <taxon>Streptophyta</taxon>
        <taxon>Embryophyta</taxon>
        <taxon>Marchantiophyta</taxon>
        <taxon>Marchantiopsida</taxon>
        <taxon>Marchantiidae</taxon>
        <taxon>Marchantiales</taxon>
        <taxon>Ricciaceae</taxon>
        <taxon>Riccia</taxon>
    </lineage>
</organism>
<dbReference type="SMART" id="SM00292">
    <property type="entry name" value="BRCT"/>
    <property type="match status" value="1"/>
</dbReference>
<keyword evidence="4" id="KW-0678">Repressor</keyword>
<evidence type="ECO:0000256" key="14">
    <source>
        <dbReference type="RuleBase" id="RU366066"/>
    </source>
</evidence>
<gene>
    <name evidence="18" type="ORF">R1flu_019253</name>
</gene>
<dbReference type="GO" id="GO:0003723">
    <property type="term" value="F:RNA binding"/>
    <property type="evidence" value="ECO:0007669"/>
    <property type="project" value="UniProtKB-KW"/>
</dbReference>
<keyword evidence="6 14" id="KW-0378">Hydrolase</keyword>
<dbReference type="FunFam" id="3.40.50.10190:FF:000014">
    <property type="entry name" value="RNA polymerase II C-terminal domain phosphatase-like 3"/>
    <property type="match status" value="1"/>
</dbReference>
<sequence length="605" mass="67257">MSPGSSNPSSPGASSASDDFAALLDEELQGSSQEVGIDIGDGEVAREEFEQEGTPEEDEDRDEMVVSNDEEVAVDQVGEDLSDEVGGENVGGSGKIDGSKEDDTGMEEYESRKRKRVEEDDMQESENAKGICPPHPGFMWGVCIRCGENRQTSNTQPAEVGVALRYIHEGLELTEREAARMRHDELKHVLARKKLYLVLDLDHTLLNSARFMEVPPDEEAYLVACYWKARSSGPEEATGYNVGGSAGPSGIGESEYKGGLNRLNHLQLWTKLRPFAHEFLEAASKMFEMYVYTMGERTYAVAMARLLDPTGRYFGDRVISQGDSTRRTTKDLDVVLGAESAVVILDDTEGVWPKHRPNLMLMERYHFFRSSCRQFGLKSLSLTDKRKDESTEEGTLANTLNSLRSLHHTVFSETAEPVGSKRKVEDVRKVLQTLKKNTLKGCRIVFSRIFPTAMRDMERHPFWRLTEELGAKCSNTLHPGATHIVALDRGTDKARWAKKHGKYLVHPTWVEAAQYLWRRPREEDFPVAENNPEPPLTTYAKTVEVLMDEVSRSSAVDTEAVGGGSSADCRNPSEVLGESTKSKEMTVFDTAKASSPIDKTADSVA</sequence>
<evidence type="ECO:0000256" key="9">
    <source>
        <dbReference type="ARBA" id="ARBA00023163"/>
    </source>
</evidence>
<dbReference type="PROSITE" id="PS50172">
    <property type="entry name" value="BRCT"/>
    <property type="match status" value="1"/>
</dbReference>
<evidence type="ECO:0000313" key="18">
    <source>
        <dbReference type="EMBL" id="KAL2651125.1"/>
    </source>
</evidence>
<comment type="subcellular location">
    <subcellularLocation>
        <location evidence="3 14">Nucleus</location>
    </subcellularLocation>
</comment>
<dbReference type="CDD" id="cd17729">
    <property type="entry name" value="BRCT_CTDP1"/>
    <property type="match status" value="1"/>
</dbReference>
<dbReference type="Gene3D" id="3.40.50.10190">
    <property type="entry name" value="BRCT domain"/>
    <property type="match status" value="1"/>
</dbReference>